<dbReference type="OrthoDB" id="159395at2759"/>
<dbReference type="GO" id="GO:0016316">
    <property type="term" value="F:phosphatidylinositol-3,4-bisphosphate 4-phosphatase activity"/>
    <property type="evidence" value="ECO:0007669"/>
    <property type="project" value="InterPro"/>
</dbReference>
<keyword evidence="3" id="KW-0472">Membrane</keyword>
<evidence type="ECO:0000256" key="1">
    <source>
        <dbReference type="ARBA" id="ARBA00022801"/>
    </source>
</evidence>
<evidence type="ECO:0000313" key="5">
    <source>
        <dbReference type="EMBL" id="VFT84110.1"/>
    </source>
</evidence>
<reference evidence="4" key="2">
    <citation type="submission" date="2019-06" db="EMBL/GenBank/DDBJ databases">
        <title>Genomics analysis of Aphanomyces spp. identifies a new class of oomycete effector associated with host adaptation.</title>
        <authorList>
            <person name="Gaulin E."/>
        </authorList>
    </citation>
    <scope>NUCLEOTIDE SEQUENCE</scope>
    <source>
        <strain evidence="4">CBS 578.67</strain>
    </source>
</reference>
<feature type="transmembrane region" description="Helical" evidence="3">
    <location>
        <begin position="392"/>
        <end position="412"/>
    </location>
</feature>
<keyword evidence="3" id="KW-1133">Transmembrane helix</keyword>
<dbReference type="PANTHER" id="PTHR12187">
    <property type="entry name" value="AGAP000124-PA"/>
    <property type="match status" value="1"/>
</dbReference>
<accession>A0A485KGF2</accession>
<feature type="transmembrane region" description="Helical" evidence="3">
    <location>
        <begin position="459"/>
        <end position="478"/>
    </location>
</feature>
<dbReference type="InterPro" id="IPR039034">
    <property type="entry name" value="INPP4"/>
</dbReference>
<keyword evidence="2" id="KW-0443">Lipid metabolism</keyword>
<dbReference type="EMBL" id="VJMH01003742">
    <property type="protein sequence ID" value="KAF0704998.1"/>
    <property type="molecule type" value="Genomic_DNA"/>
</dbReference>
<dbReference type="GO" id="GO:0005737">
    <property type="term" value="C:cytoplasm"/>
    <property type="evidence" value="ECO:0007669"/>
    <property type="project" value="TreeGrafter"/>
</dbReference>
<evidence type="ECO:0000313" key="6">
    <source>
        <dbReference type="Proteomes" id="UP000332933"/>
    </source>
</evidence>
<feature type="transmembrane region" description="Helical" evidence="3">
    <location>
        <begin position="593"/>
        <end position="614"/>
    </location>
</feature>
<gene>
    <name evidence="5" type="primary">Aste57867_7182</name>
    <name evidence="4" type="ORF">As57867_007157</name>
    <name evidence="5" type="ORF">ASTE57867_7182</name>
</gene>
<evidence type="ECO:0000313" key="4">
    <source>
        <dbReference type="EMBL" id="KAF0704998.1"/>
    </source>
</evidence>
<evidence type="ECO:0000256" key="2">
    <source>
        <dbReference type="ARBA" id="ARBA00023098"/>
    </source>
</evidence>
<reference evidence="5 6" key="1">
    <citation type="submission" date="2019-03" db="EMBL/GenBank/DDBJ databases">
        <authorList>
            <person name="Gaulin E."/>
            <person name="Dumas B."/>
        </authorList>
    </citation>
    <scope>NUCLEOTIDE SEQUENCE [LARGE SCALE GENOMIC DNA]</scope>
    <source>
        <strain evidence="5">CBS 568.67</strain>
    </source>
</reference>
<dbReference type="EMBL" id="CAADRA010003754">
    <property type="protein sequence ID" value="VFT84110.1"/>
    <property type="molecule type" value="Genomic_DNA"/>
</dbReference>
<name>A0A485KGF2_9STRA</name>
<protein>
    <submittedName>
        <fullName evidence="5">Aste57867_7182 protein</fullName>
    </submittedName>
</protein>
<dbReference type="Proteomes" id="UP000332933">
    <property type="component" value="Unassembled WGS sequence"/>
</dbReference>
<organism evidence="5 6">
    <name type="scientific">Aphanomyces stellatus</name>
    <dbReference type="NCBI Taxonomy" id="120398"/>
    <lineage>
        <taxon>Eukaryota</taxon>
        <taxon>Sar</taxon>
        <taxon>Stramenopiles</taxon>
        <taxon>Oomycota</taxon>
        <taxon>Saprolegniomycetes</taxon>
        <taxon>Saprolegniales</taxon>
        <taxon>Verrucalvaceae</taxon>
        <taxon>Aphanomyces</taxon>
    </lineage>
</organism>
<feature type="transmembrane region" description="Helical" evidence="3">
    <location>
        <begin position="548"/>
        <end position="568"/>
    </location>
</feature>
<keyword evidence="1" id="KW-0378">Hydrolase</keyword>
<dbReference type="PANTHER" id="PTHR12187:SF11">
    <property type="entry name" value="PHOSPHATIDYLINOSITOL-3,4-BISPHOSPHATE 4-PHOSPHATASE"/>
    <property type="match status" value="1"/>
</dbReference>
<proteinExistence type="predicted"/>
<keyword evidence="3" id="KW-0812">Transmembrane</keyword>
<evidence type="ECO:0000256" key="3">
    <source>
        <dbReference type="SAM" id="Phobius"/>
    </source>
</evidence>
<keyword evidence="6" id="KW-1185">Reference proteome</keyword>
<feature type="transmembrane region" description="Helical" evidence="3">
    <location>
        <begin position="360"/>
        <end position="380"/>
    </location>
</feature>
<sequence>MTTHKHDLSPGRLDSDKFATLYLWKPCLPYLGCQGKEFCAEKLAVANATPFYHATWACLADPCCGTVTKDNTWRPTAAVFPSQNNTQVDVSFDMRELKRSFFVNQESNTTSLRQLFLPMPSQWSWTVNRSSCAIADAVVPCSAATLYNDSYILLDFTNVPSISSNESLTRFSIALFNLSTPDGEVPSALPRPTYFIFKLPDVAFRVFSSVLLFETAVTAGVLTQGIFTPINVLAQAVDNATLAFTSSLPLAVGHLLRLNFSQSGFNFVDSTWTWDATRLNGTYDDKAKVWALSLARAVPANTTIHLSVTRARNPEATFKDTFATVWLEVVSPATANVVAKGVATATLVHDVTAAPPSSPYNWISLVLLLLSLLFCLSMLYKHGLFLHVGHPIALFSDITAVASVFGLLLGVVNNGLWIAGTSVFAYFYLKCGISSLAFTMLLSVCYHWGAVLSPRIRKLSTWVVLATFVVLNALFYGFQLSVAAAYHDQIHQAYAAERSVNMLAPTYPCKNGSTFQYVFSDMQPYYAQCYLTNLAVDDVRFFSWFSNATYSIFALLTCAVLCLGYMVMRRGTKILHLISYSPQQIYLMKALRLYTALIALVTTTFLVAFVMQFVQAEIPYYWWYLTTVWLPQCIPPCCFIFLQWNSATKSLRKDSDCHGGEQDAKDVVVTPRIVSLDALSHIEDENDDASEASELAARMLDAEHRTVLGSQPKIGLSLRLTLPDTLPGGCYVAVEVQRMPTDKWTRLDTTDTMVPEPSSTTSGYVVSFMSVARLVVLPEGSVRFLVYTARENSFCGGADALPGASKQHHAAAAAARLEGLEYLEDDTDSDEEEDDPLLLLLQPTDRCLASFTVDATVFMVDEPFTLDAPPEHCRLRGGPCILHVRFVRETELRRHTTITHAGPPSLAGTLSSQYHLQELGLLVVEDLMESPFGNSIAAQYMDIIVARRTKAHWLAEHELEQFVSLEHARMHQDASMGTLYENLLEQIQDEADRRQCREWLLERVQVRKDYVALLHRMRQTAWSRERSQTRFKASTKKKDPSLACLPLNLHLQEMHVITQTTNAAYETTTVGAFAAHLYKFKQGGLFSLEQELSKCARESVHLGPSLFPTTWQYLSQVERRRCDLEWTIDTRLDVCVPQALATLVTSFCAKVHLLLDTPVQFDRMLHGGFLFNVESLLSTYGPELGMLEDTMVVMQTLGRYRFLVVPDSHGGETGSSASNTISRHHDDADSFVASVASVDVYSNVEDALVGARTHDHARSDDEDFVIRVVVRNRGRVTIPRRCLVAIHPLLFSQGINEKQTLANMSAAYPKKLHDHLNETALARLQPLVAAHCEHVPTDLVAPALLAELAEAVQVSHASRKKHPEVLQLSSRLIRHLDGGRVTICKSAKDRTAMSLTLEQGMLLSWHHGLPLAKVPEVVATMRTRGVRIENALKNTGRRKFAFNALQRSMMPEQYRCPPEAGGRNMS</sequence>
<feature type="transmembrane region" description="Helical" evidence="3">
    <location>
        <begin position="424"/>
        <end position="447"/>
    </location>
</feature>